<evidence type="ECO:0000313" key="3">
    <source>
        <dbReference type="EMBL" id="GBO30178.1"/>
    </source>
</evidence>
<proteinExistence type="predicted"/>
<accession>A0A4Y2W0U3</accession>
<dbReference type="Gene3D" id="1.20.5.300">
    <property type="match status" value="1"/>
</dbReference>
<organism evidence="3 4">
    <name type="scientific">Araneus ventricosus</name>
    <name type="common">Orbweaver spider</name>
    <name type="synonym">Epeira ventricosa</name>
    <dbReference type="NCBI Taxonomy" id="182803"/>
    <lineage>
        <taxon>Eukaryota</taxon>
        <taxon>Metazoa</taxon>
        <taxon>Ecdysozoa</taxon>
        <taxon>Arthropoda</taxon>
        <taxon>Chelicerata</taxon>
        <taxon>Arachnida</taxon>
        <taxon>Araneae</taxon>
        <taxon>Araneomorphae</taxon>
        <taxon>Entelegynae</taxon>
        <taxon>Araneoidea</taxon>
        <taxon>Araneidae</taxon>
        <taxon>Araneus</taxon>
    </lineage>
</organism>
<dbReference type="Pfam" id="PF16526">
    <property type="entry name" value="CLZ"/>
    <property type="match status" value="1"/>
</dbReference>
<gene>
    <name evidence="3" type="ORF">AVEN_34278_1</name>
</gene>
<comment type="caution">
    <text evidence="3">The sequence shown here is derived from an EMBL/GenBank/DDBJ whole genome shotgun (WGS) entry which is preliminary data.</text>
</comment>
<evidence type="ECO:0000313" key="4">
    <source>
        <dbReference type="Proteomes" id="UP000499080"/>
    </source>
</evidence>
<keyword evidence="1" id="KW-0175">Coiled coil</keyword>
<reference evidence="3 4" key="1">
    <citation type="journal article" date="2019" name="Sci. Rep.">
        <title>Orb-weaving spider Araneus ventricosus genome elucidates the spidroin gene catalogue.</title>
        <authorList>
            <person name="Kono N."/>
            <person name="Nakamura H."/>
            <person name="Ohtoshi R."/>
            <person name="Moran D.A.P."/>
            <person name="Shinohara A."/>
            <person name="Yoshida Y."/>
            <person name="Fujiwara M."/>
            <person name="Mori M."/>
            <person name="Tomita M."/>
            <person name="Arakawa K."/>
        </authorList>
    </citation>
    <scope>NUCLEOTIDE SEQUENCE [LARGE SCALE GENOMIC DNA]</scope>
</reference>
<evidence type="ECO:0000256" key="1">
    <source>
        <dbReference type="SAM" id="Coils"/>
    </source>
</evidence>
<dbReference type="OrthoDB" id="421226at2759"/>
<feature type="coiled-coil region" evidence="1">
    <location>
        <begin position="48"/>
        <end position="82"/>
    </location>
</feature>
<sequence length="121" mass="14082">MKTVDFNKLSTFLSPTQVLEEYPEAQKLLIERGKQILIKDGLLDEDAIKEAEVQQEALNVTVERLEGSIEVLQTRLSRFLAEFVVSQNNLKQRIYRLEKQGHRTLDDLKVANITEDKEEYF</sequence>
<dbReference type="AlphaFoldDB" id="A0A4Y2W0U3"/>
<keyword evidence="4" id="KW-1185">Reference proteome</keyword>
<evidence type="ECO:0000259" key="2">
    <source>
        <dbReference type="Pfam" id="PF16526"/>
    </source>
</evidence>
<dbReference type="Proteomes" id="UP000499080">
    <property type="component" value="Unassembled WGS sequence"/>
</dbReference>
<name>A0A4Y2W0U3_ARAVE</name>
<feature type="domain" description="Cyclic nucleotide-gated channel C-terminal leucine zipper" evidence="2">
    <location>
        <begin position="29"/>
        <end position="100"/>
    </location>
</feature>
<protein>
    <recommendedName>
        <fullName evidence="2">Cyclic nucleotide-gated channel C-terminal leucine zipper domain-containing protein</fullName>
    </recommendedName>
</protein>
<dbReference type="EMBL" id="BGPR01053354">
    <property type="protein sequence ID" value="GBO30178.1"/>
    <property type="molecule type" value="Genomic_DNA"/>
</dbReference>
<dbReference type="InterPro" id="IPR032406">
    <property type="entry name" value="CLZ_dom"/>
</dbReference>